<keyword evidence="3" id="KW-1185">Reference proteome</keyword>
<keyword evidence="1" id="KW-0812">Transmembrane</keyword>
<reference evidence="2 3" key="1">
    <citation type="journal article" date="2019" name="Sci. Rep.">
        <title>Orb-weaving spider Araneus ventricosus genome elucidates the spidroin gene catalogue.</title>
        <authorList>
            <person name="Kono N."/>
            <person name="Nakamura H."/>
            <person name="Ohtoshi R."/>
            <person name="Moran D.A.P."/>
            <person name="Shinohara A."/>
            <person name="Yoshida Y."/>
            <person name="Fujiwara M."/>
            <person name="Mori M."/>
            <person name="Tomita M."/>
            <person name="Arakawa K."/>
        </authorList>
    </citation>
    <scope>NUCLEOTIDE SEQUENCE [LARGE SCALE GENOMIC DNA]</scope>
</reference>
<proteinExistence type="predicted"/>
<keyword evidence="1" id="KW-0472">Membrane</keyword>
<gene>
    <name evidence="2" type="ORF">AVEN_73436_1</name>
</gene>
<organism evidence="2 3">
    <name type="scientific">Araneus ventricosus</name>
    <name type="common">Orbweaver spider</name>
    <name type="synonym">Epeira ventricosa</name>
    <dbReference type="NCBI Taxonomy" id="182803"/>
    <lineage>
        <taxon>Eukaryota</taxon>
        <taxon>Metazoa</taxon>
        <taxon>Ecdysozoa</taxon>
        <taxon>Arthropoda</taxon>
        <taxon>Chelicerata</taxon>
        <taxon>Arachnida</taxon>
        <taxon>Araneae</taxon>
        <taxon>Araneomorphae</taxon>
        <taxon>Entelegynae</taxon>
        <taxon>Araneoidea</taxon>
        <taxon>Araneidae</taxon>
        <taxon>Araneus</taxon>
    </lineage>
</organism>
<evidence type="ECO:0000313" key="2">
    <source>
        <dbReference type="EMBL" id="GBM53407.1"/>
    </source>
</evidence>
<comment type="caution">
    <text evidence="2">The sequence shown here is derived from an EMBL/GenBank/DDBJ whole genome shotgun (WGS) entry which is preliminary data.</text>
</comment>
<dbReference type="AlphaFoldDB" id="A0A4Y2GJV0"/>
<protein>
    <submittedName>
        <fullName evidence="2">Uncharacterized protein</fullName>
    </submittedName>
</protein>
<dbReference type="EMBL" id="BGPR01001417">
    <property type="protein sequence ID" value="GBM53407.1"/>
    <property type="molecule type" value="Genomic_DNA"/>
</dbReference>
<sequence>MDTAENDLLNECRKYGKWFLSLGEQLPVVDKKTRKLESRTRVVLGWTEEGRQEFGQAVLVIFLVVLANVVLALGNSCDWYLIYFSDIRISNPSGMLRNSWSSCVLVR</sequence>
<dbReference type="Proteomes" id="UP000499080">
    <property type="component" value="Unassembled WGS sequence"/>
</dbReference>
<evidence type="ECO:0000313" key="3">
    <source>
        <dbReference type="Proteomes" id="UP000499080"/>
    </source>
</evidence>
<evidence type="ECO:0000256" key="1">
    <source>
        <dbReference type="SAM" id="Phobius"/>
    </source>
</evidence>
<accession>A0A4Y2GJV0</accession>
<name>A0A4Y2GJV0_ARAVE</name>
<feature type="transmembrane region" description="Helical" evidence="1">
    <location>
        <begin position="54"/>
        <end position="74"/>
    </location>
</feature>
<keyword evidence="1" id="KW-1133">Transmembrane helix</keyword>